<gene>
    <name evidence="4" type="ORF">B1H18_30200</name>
</gene>
<dbReference type="Pfam" id="PF07859">
    <property type="entry name" value="Abhydrolase_3"/>
    <property type="match status" value="1"/>
</dbReference>
<reference evidence="4 5" key="1">
    <citation type="submission" date="2017-02" db="EMBL/GenBank/DDBJ databases">
        <title>Draft Genome Sequence of Streptomyces tsukubaensis F601, a Producer of the immunosuppressant tacrolimus FK506.</title>
        <authorList>
            <person name="Zong G."/>
            <person name="Zhong C."/>
            <person name="Fu J."/>
            <person name="Qin R."/>
            <person name="Cao G."/>
        </authorList>
    </citation>
    <scope>NUCLEOTIDE SEQUENCE [LARGE SCALE GENOMIC DNA]</scope>
    <source>
        <strain evidence="4 5">F601</strain>
    </source>
</reference>
<dbReference type="SUPFAM" id="SSF53474">
    <property type="entry name" value="alpha/beta-Hydrolases"/>
    <property type="match status" value="1"/>
</dbReference>
<sequence>MTATTAASSDEGARTTSDGAAQRSRPGPPPPFDTELAAVLEAMGAEGRKSFTLEELPLRRAELAAPGVRPTLEELRAGGAFEVEERTVAGPEGAPDITLTIGRPAGLTGALPVLFHIHGGGMIMGDRRTGVPQALDEWCGPLGVAVVSVDYRLAPEHPHPAPVEDCYAGLVWTVEHAADIGIDPGHVVLVGGSAGGGIAAAVALLARDRGGPRLSGQLLMCPMLDDRNDTPSSYQLAGLGVWDRAANVTGWTALLGDRRGGADVTPYAAPARATDLSGLPPAYIDVGSAETFRDEDVTYASRIWMAGGRAELHVWPGAFHGFDGFAPDAAVSRDAKEARVRWLRRNLADSADLN</sequence>
<dbReference type="PANTHER" id="PTHR48081:SF8">
    <property type="entry name" value="ALPHA_BETA HYDROLASE FOLD-3 DOMAIN-CONTAINING PROTEIN-RELATED"/>
    <property type="match status" value="1"/>
</dbReference>
<evidence type="ECO:0000313" key="4">
    <source>
        <dbReference type="EMBL" id="OON72331.1"/>
    </source>
</evidence>
<keyword evidence="5" id="KW-1185">Reference proteome</keyword>
<dbReference type="OrthoDB" id="128186at2"/>
<name>A0A1V4A1L3_9ACTN</name>
<proteinExistence type="predicted"/>
<evidence type="ECO:0000256" key="1">
    <source>
        <dbReference type="ARBA" id="ARBA00022801"/>
    </source>
</evidence>
<feature type="compositionally biased region" description="Polar residues" evidence="2">
    <location>
        <begin position="1"/>
        <end position="19"/>
    </location>
</feature>
<dbReference type="AlphaFoldDB" id="A0A1V4A1L3"/>
<evidence type="ECO:0000313" key="5">
    <source>
        <dbReference type="Proteomes" id="UP000190539"/>
    </source>
</evidence>
<dbReference type="STRING" id="83656.B1H18_30200"/>
<accession>A0A1V4A1L3</accession>
<dbReference type="Proteomes" id="UP000190539">
    <property type="component" value="Unassembled WGS sequence"/>
</dbReference>
<dbReference type="Gene3D" id="3.40.50.1820">
    <property type="entry name" value="alpha/beta hydrolase"/>
    <property type="match status" value="1"/>
</dbReference>
<dbReference type="InterPro" id="IPR029058">
    <property type="entry name" value="AB_hydrolase_fold"/>
</dbReference>
<feature type="region of interest" description="Disordered" evidence="2">
    <location>
        <begin position="1"/>
        <end position="34"/>
    </location>
</feature>
<keyword evidence="1" id="KW-0378">Hydrolase</keyword>
<comment type="caution">
    <text evidence="4">The sequence shown here is derived from an EMBL/GenBank/DDBJ whole genome shotgun (WGS) entry which is preliminary data.</text>
</comment>
<organism evidence="4 5">
    <name type="scientific">Streptomyces tsukubensis</name>
    <dbReference type="NCBI Taxonomy" id="83656"/>
    <lineage>
        <taxon>Bacteria</taxon>
        <taxon>Bacillati</taxon>
        <taxon>Actinomycetota</taxon>
        <taxon>Actinomycetes</taxon>
        <taxon>Kitasatosporales</taxon>
        <taxon>Streptomycetaceae</taxon>
        <taxon>Streptomyces</taxon>
    </lineage>
</organism>
<dbReference type="InterPro" id="IPR050300">
    <property type="entry name" value="GDXG_lipolytic_enzyme"/>
</dbReference>
<dbReference type="RefSeq" id="WP_077973532.1">
    <property type="nucleotide sequence ID" value="NZ_CP045178.1"/>
</dbReference>
<protein>
    <submittedName>
        <fullName evidence="4">Esterase</fullName>
    </submittedName>
</protein>
<feature type="domain" description="Alpha/beta hydrolase fold-3" evidence="3">
    <location>
        <begin position="114"/>
        <end position="322"/>
    </location>
</feature>
<dbReference type="GO" id="GO:0016787">
    <property type="term" value="F:hydrolase activity"/>
    <property type="evidence" value="ECO:0007669"/>
    <property type="project" value="UniProtKB-KW"/>
</dbReference>
<dbReference type="PANTHER" id="PTHR48081">
    <property type="entry name" value="AB HYDROLASE SUPERFAMILY PROTEIN C4A8.06C"/>
    <property type="match status" value="1"/>
</dbReference>
<dbReference type="InterPro" id="IPR013094">
    <property type="entry name" value="AB_hydrolase_3"/>
</dbReference>
<evidence type="ECO:0000259" key="3">
    <source>
        <dbReference type="Pfam" id="PF07859"/>
    </source>
</evidence>
<dbReference type="EMBL" id="MVFC01000039">
    <property type="protein sequence ID" value="OON72331.1"/>
    <property type="molecule type" value="Genomic_DNA"/>
</dbReference>
<evidence type="ECO:0000256" key="2">
    <source>
        <dbReference type="SAM" id="MobiDB-lite"/>
    </source>
</evidence>